<dbReference type="EMBL" id="WMQE01000005">
    <property type="protein sequence ID" value="MTK20488.1"/>
    <property type="molecule type" value="Genomic_DNA"/>
</dbReference>
<name>A0A173RXA4_9FIRM</name>
<proteinExistence type="predicted"/>
<dbReference type="OrthoDB" id="1652387at2"/>
<dbReference type="Proteomes" id="UP000487649">
    <property type="component" value="Unassembled WGS sequence"/>
</dbReference>
<reference evidence="1 2" key="1">
    <citation type="journal article" date="2019" name="Nat. Med.">
        <title>A library of human gut bacterial isolates paired with longitudinal multiomics data enables mechanistic microbiome research.</title>
        <authorList>
            <person name="Poyet M."/>
            <person name="Groussin M."/>
            <person name="Gibbons S.M."/>
            <person name="Avila-Pacheco J."/>
            <person name="Jiang X."/>
            <person name="Kearney S.M."/>
            <person name="Perrotta A.R."/>
            <person name="Berdy B."/>
            <person name="Zhao S."/>
            <person name="Lieberman T.D."/>
            <person name="Swanson P.K."/>
            <person name="Smith M."/>
            <person name="Roesemann S."/>
            <person name="Alexander J.E."/>
            <person name="Rich S.A."/>
            <person name="Livny J."/>
            <person name="Vlamakis H."/>
            <person name="Clish C."/>
            <person name="Bullock K."/>
            <person name="Deik A."/>
            <person name="Scott J."/>
            <person name="Pierce K.A."/>
            <person name="Xavier R.J."/>
            <person name="Alm E.J."/>
        </authorList>
    </citation>
    <scope>NUCLEOTIDE SEQUENCE [LARGE SCALE GENOMIC DNA]</scope>
    <source>
        <strain evidence="1 2">BIOML-A198</strain>
    </source>
</reference>
<dbReference type="NCBIfam" id="TIGR04129">
    <property type="entry name" value="CxxH_BA5709"/>
    <property type="match status" value="1"/>
</dbReference>
<dbReference type="Pfam" id="PF14116">
    <property type="entry name" value="YyzF"/>
    <property type="match status" value="1"/>
</dbReference>
<dbReference type="GeneID" id="60058234"/>
<evidence type="ECO:0000313" key="2">
    <source>
        <dbReference type="Proteomes" id="UP000487649"/>
    </source>
</evidence>
<dbReference type="AlphaFoldDB" id="A0A173RXA4"/>
<comment type="caution">
    <text evidence="1">The sequence shown here is derived from an EMBL/GenBank/DDBJ whole genome shotgun (WGS) entry which is preliminary data.</text>
</comment>
<dbReference type="RefSeq" id="WP_006785402.1">
    <property type="nucleotide sequence ID" value="NZ_CABJBH010000020.1"/>
</dbReference>
<organism evidence="1 2">
    <name type="scientific">Turicibacter sanguinis</name>
    <dbReference type="NCBI Taxonomy" id="154288"/>
    <lineage>
        <taxon>Bacteria</taxon>
        <taxon>Bacillati</taxon>
        <taxon>Bacillota</taxon>
        <taxon>Erysipelotrichia</taxon>
        <taxon>Erysipelotrichales</taxon>
        <taxon>Turicibacteraceae</taxon>
        <taxon>Turicibacter</taxon>
    </lineage>
</organism>
<sequence length="57" mass="6749">MYTCLEHVEEAMDRYLDEYGKLPILVEVELPEKCQFCNHSAVYKIIEGMMADEEDFE</sequence>
<gene>
    <name evidence="1" type="ORF">GMA92_03430</name>
</gene>
<evidence type="ECO:0000313" key="1">
    <source>
        <dbReference type="EMBL" id="MTK20488.1"/>
    </source>
</evidence>
<dbReference type="InterPro" id="IPR025626">
    <property type="entry name" value="YyzF"/>
</dbReference>
<protein>
    <submittedName>
        <fullName evidence="1">CxxH/CxxC protein</fullName>
    </submittedName>
</protein>
<accession>A0A173RXA4</accession>